<comment type="caution">
    <text evidence="3">The sequence shown here is derived from an EMBL/GenBank/DDBJ whole genome shotgun (WGS) entry which is preliminary data.</text>
</comment>
<proteinExistence type="predicted"/>
<dbReference type="InterPro" id="IPR036280">
    <property type="entry name" value="Multihaem_cyt_sf"/>
</dbReference>
<accession>A0A062VAK9</accession>
<dbReference type="InterPro" id="IPR010177">
    <property type="entry name" value="Paired_CXXCH_1"/>
</dbReference>
<evidence type="ECO:0000259" key="2">
    <source>
        <dbReference type="Pfam" id="PF09699"/>
    </source>
</evidence>
<dbReference type="OrthoDB" id="146892at2157"/>
<gene>
    <name evidence="3" type="ORF">ANME2D_00603</name>
</gene>
<reference evidence="3 4" key="1">
    <citation type="journal article" date="2013" name="Nature">
        <title>Anaerobic oxidation of methane coupled to nitrate reduction in a novel archaeal lineage.</title>
        <authorList>
            <person name="Haroon M.F."/>
            <person name="Hu S."/>
            <person name="Shi Y."/>
            <person name="Imelfort M."/>
            <person name="Keller J."/>
            <person name="Hugenholtz P."/>
            <person name="Yuan Z."/>
            <person name="Tyson G.W."/>
        </authorList>
    </citation>
    <scope>NUCLEOTIDE SEQUENCE [LARGE SCALE GENOMIC DNA]</scope>
    <source>
        <strain evidence="3 4">ANME-2d</strain>
    </source>
</reference>
<evidence type="ECO:0000256" key="1">
    <source>
        <dbReference type="SAM" id="Phobius"/>
    </source>
</evidence>
<keyword evidence="1" id="KW-1133">Transmembrane helix</keyword>
<sequence length="325" mass="36499">MFSRTKKLNSYNRYLITVYISVILYFIAIIAPVGAVHLDVLKNSCVDCHTTLSPFTDEQRRLNEIRLNHTVRDISCSLECHEDVIRRTASDNFQQWSDSDHSKYHVTCDACHGGNPDVKTEAEAHASMKDVNDPDSTIYFKNIPDTCGKCHAEELEHFRDTMHYQRLRSTASGPSCITCHQPHSFKVLKSSELTALCSVCHNPKDKIAVASVPQDAKRALEKQKEFQEELLKAKNAVAGVKAAGRDVSSAQMDLDRAISVMNDIPSTWHGFNLKDFDEQIQNGIDWAKKAQYKTSDIEPAAPAAPGPGIIMAFAILIMIYLMRKR</sequence>
<organism evidence="3 4">
    <name type="scientific">Candidatus Methanoperedens nitratireducens</name>
    <dbReference type="NCBI Taxonomy" id="1392998"/>
    <lineage>
        <taxon>Archaea</taxon>
        <taxon>Methanobacteriati</taxon>
        <taxon>Methanobacteriota</taxon>
        <taxon>Stenosarchaea group</taxon>
        <taxon>Methanomicrobia</taxon>
        <taxon>Methanosarcinales</taxon>
        <taxon>ANME-2 cluster</taxon>
        <taxon>Candidatus Methanoperedentaceae</taxon>
        <taxon>Candidatus Methanoperedens</taxon>
    </lineage>
</organism>
<protein>
    <submittedName>
        <fullName evidence="3">Formate-dependent nitrite reductase, periplasmic cytochrome c552 subunit</fullName>
    </submittedName>
</protein>
<feature type="transmembrane region" description="Helical" evidence="1">
    <location>
        <begin position="12"/>
        <end position="35"/>
    </location>
</feature>
<dbReference type="AlphaFoldDB" id="A0A062VAK9"/>
<keyword evidence="1" id="KW-0472">Membrane</keyword>
<feature type="domain" description="Doubled CXXCH motif" evidence="2">
    <location>
        <begin position="173"/>
        <end position="205"/>
    </location>
</feature>
<name>A0A062VAK9_9EURY</name>
<keyword evidence="4" id="KW-1185">Reference proteome</keyword>
<dbReference type="Pfam" id="PF09699">
    <property type="entry name" value="Paired_CXXCH_1"/>
    <property type="match status" value="1"/>
</dbReference>
<evidence type="ECO:0000313" key="4">
    <source>
        <dbReference type="Proteomes" id="UP000027153"/>
    </source>
</evidence>
<evidence type="ECO:0000313" key="3">
    <source>
        <dbReference type="EMBL" id="KCZ73533.1"/>
    </source>
</evidence>
<dbReference type="Proteomes" id="UP000027153">
    <property type="component" value="Unassembled WGS sequence"/>
</dbReference>
<feature type="transmembrane region" description="Helical" evidence="1">
    <location>
        <begin position="303"/>
        <end position="322"/>
    </location>
</feature>
<dbReference type="SUPFAM" id="SSF48695">
    <property type="entry name" value="Multiheme cytochromes"/>
    <property type="match status" value="1"/>
</dbReference>
<keyword evidence="1" id="KW-0812">Transmembrane</keyword>
<dbReference type="RefSeq" id="WP_048089031.1">
    <property type="nucleotide sequence ID" value="NZ_JMIY01000001.1"/>
</dbReference>
<dbReference type="EMBL" id="JMIY01000001">
    <property type="protein sequence ID" value="KCZ73533.1"/>
    <property type="molecule type" value="Genomic_DNA"/>
</dbReference>
<dbReference type="Gene3D" id="1.10.780.10">
    <property type="entry name" value="Hydroxylamine Oxidoreductase, Chain A, domain 1"/>
    <property type="match status" value="1"/>
</dbReference>